<reference evidence="10" key="1">
    <citation type="submission" date="2020-08" db="EMBL/GenBank/DDBJ databases">
        <title>Multicomponent nature underlies the extraordinary mechanical properties of spider dragline silk.</title>
        <authorList>
            <person name="Kono N."/>
            <person name="Nakamura H."/>
            <person name="Mori M."/>
            <person name="Yoshida Y."/>
            <person name="Ohtoshi R."/>
            <person name="Malay A.D."/>
            <person name="Moran D.A.P."/>
            <person name="Tomita M."/>
            <person name="Numata K."/>
            <person name="Arakawa K."/>
        </authorList>
    </citation>
    <scope>NUCLEOTIDE SEQUENCE</scope>
</reference>
<keyword evidence="11" id="KW-1185">Reference proteome</keyword>
<dbReference type="InterPro" id="IPR013128">
    <property type="entry name" value="Peptidase_C1A"/>
</dbReference>
<keyword evidence="7" id="KW-0732">Signal</keyword>
<organism evidence="10 11">
    <name type="scientific">Trichonephila clavipes</name>
    <name type="common">Golden silk orbweaver</name>
    <name type="synonym">Nephila clavipes</name>
    <dbReference type="NCBI Taxonomy" id="2585209"/>
    <lineage>
        <taxon>Eukaryota</taxon>
        <taxon>Metazoa</taxon>
        <taxon>Ecdysozoa</taxon>
        <taxon>Arthropoda</taxon>
        <taxon>Chelicerata</taxon>
        <taxon>Arachnida</taxon>
        <taxon>Araneae</taxon>
        <taxon>Araneomorphae</taxon>
        <taxon>Entelegynae</taxon>
        <taxon>Araneoidea</taxon>
        <taxon>Nephilidae</taxon>
        <taxon>Trichonephila</taxon>
    </lineage>
</organism>
<proteinExistence type="inferred from homology"/>
<evidence type="ECO:0000256" key="7">
    <source>
        <dbReference type="SAM" id="SignalP"/>
    </source>
</evidence>
<dbReference type="EMBL" id="BMAU01021147">
    <property type="protein sequence ID" value="GFX92435.1"/>
    <property type="molecule type" value="Genomic_DNA"/>
</dbReference>
<evidence type="ECO:0000256" key="4">
    <source>
        <dbReference type="ARBA" id="ARBA00022807"/>
    </source>
</evidence>
<keyword evidence="6" id="KW-1015">Disulfide bond</keyword>
<dbReference type="Proteomes" id="UP000887159">
    <property type="component" value="Unassembled WGS sequence"/>
</dbReference>
<dbReference type="Gene3D" id="3.90.70.10">
    <property type="entry name" value="Cysteine proteinases"/>
    <property type="match status" value="1"/>
</dbReference>
<dbReference type="PRINTS" id="PR00705">
    <property type="entry name" value="PAPAIN"/>
</dbReference>
<evidence type="ECO:0000256" key="6">
    <source>
        <dbReference type="ARBA" id="ARBA00023157"/>
    </source>
</evidence>
<keyword evidence="2" id="KW-0645">Protease</keyword>
<feature type="domain" description="Cathepsin propeptide inhibitor" evidence="9">
    <location>
        <begin position="38"/>
        <end position="98"/>
    </location>
</feature>
<evidence type="ECO:0000313" key="11">
    <source>
        <dbReference type="Proteomes" id="UP000887159"/>
    </source>
</evidence>
<dbReference type="InterPro" id="IPR038765">
    <property type="entry name" value="Papain-like_cys_pep_sf"/>
</dbReference>
<dbReference type="InterPro" id="IPR039417">
    <property type="entry name" value="Peptidase_C1A_papain-like"/>
</dbReference>
<evidence type="ECO:0000256" key="1">
    <source>
        <dbReference type="ARBA" id="ARBA00008455"/>
    </source>
</evidence>
<name>A0A8X6RD33_TRICX</name>
<evidence type="ECO:0000259" key="9">
    <source>
        <dbReference type="SMART" id="SM00848"/>
    </source>
</evidence>
<dbReference type="InterPro" id="IPR000169">
    <property type="entry name" value="Pept_cys_AS"/>
</dbReference>
<gene>
    <name evidence="10" type="primary">Ctso</name>
    <name evidence="10" type="ORF">TNCV_1707111</name>
</gene>
<dbReference type="PANTHER" id="PTHR12411">
    <property type="entry name" value="CYSTEINE PROTEASE FAMILY C1-RELATED"/>
    <property type="match status" value="1"/>
</dbReference>
<dbReference type="SMART" id="SM00645">
    <property type="entry name" value="Pept_C1"/>
    <property type="match status" value="1"/>
</dbReference>
<dbReference type="AlphaFoldDB" id="A0A8X6RD33"/>
<feature type="signal peptide" evidence="7">
    <location>
        <begin position="1"/>
        <end position="25"/>
    </location>
</feature>
<dbReference type="Pfam" id="PF08246">
    <property type="entry name" value="Inhibitor_I29"/>
    <property type="match status" value="1"/>
</dbReference>
<evidence type="ECO:0000256" key="3">
    <source>
        <dbReference type="ARBA" id="ARBA00022801"/>
    </source>
</evidence>
<dbReference type="InterPro" id="IPR000668">
    <property type="entry name" value="Peptidase_C1A_C"/>
</dbReference>
<feature type="chain" id="PRO_5036459219" evidence="7">
    <location>
        <begin position="26"/>
        <end position="346"/>
    </location>
</feature>
<dbReference type="GO" id="GO:0008234">
    <property type="term" value="F:cysteine-type peptidase activity"/>
    <property type="evidence" value="ECO:0007669"/>
    <property type="project" value="UniProtKB-KW"/>
</dbReference>
<accession>A0A8X6RD33</accession>
<dbReference type="PROSITE" id="PS00139">
    <property type="entry name" value="THIOL_PROTEASE_CYS"/>
    <property type="match status" value="1"/>
</dbReference>
<dbReference type="SMART" id="SM00848">
    <property type="entry name" value="Inhibitor_I29"/>
    <property type="match status" value="1"/>
</dbReference>
<dbReference type="GO" id="GO:0006508">
    <property type="term" value="P:proteolysis"/>
    <property type="evidence" value="ECO:0007669"/>
    <property type="project" value="UniProtKB-KW"/>
</dbReference>
<dbReference type="Pfam" id="PF00112">
    <property type="entry name" value="Peptidase_C1"/>
    <property type="match status" value="1"/>
</dbReference>
<keyword evidence="4" id="KW-0788">Thiol protease</keyword>
<feature type="domain" description="Peptidase C1A papain C-terminal" evidence="8">
    <location>
        <begin position="131"/>
        <end position="344"/>
    </location>
</feature>
<keyword evidence="3" id="KW-0378">Hydrolase</keyword>
<dbReference type="InterPro" id="IPR013201">
    <property type="entry name" value="Prot_inhib_I29"/>
</dbReference>
<dbReference type="CDD" id="cd02248">
    <property type="entry name" value="Peptidase_C1A"/>
    <property type="match status" value="1"/>
</dbReference>
<evidence type="ECO:0000313" key="10">
    <source>
        <dbReference type="EMBL" id="GFX92435.1"/>
    </source>
</evidence>
<evidence type="ECO:0000256" key="5">
    <source>
        <dbReference type="ARBA" id="ARBA00023145"/>
    </source>
</evidence>
<evidence type="ECO:0000259" key="8">
    <source>
        <dbReference type="SMART" id="SM00645"/>
    </source>
</evidence>
<keyword evidence="5" id="KW-0865">Zymogen</keyword>
<comment type="caution">
    <text evidence="10">The sequence shown here is derived from an EMBL/GenBank/DDBJ whole genome shotgun (WGS) entry which is preliminary data.</text>
</comment>
<dbReference type="SUPFAM" id="SSF54001">
    <property type="entry name" value="Cysteine proteinases"/>
    <property type="match status" value="1"/>
</dbReference>
<comment type="similarity">
    <text evidence="1">Belongs to the peptidase C1 family.</text>
</comment>
<sequence length="346" mass="39097">MHVVIYHGKALHLAISSSLLLFVLSNDGTPNNEIFHRFSDYIRRFNKSYEYGTMEYKKRQSIFEQSLRRIEWLNKHRNSSQAALYGINRYSDLTPEEFKNYTHLVKINNTGKKPHLLKSKLSGDPKVLKDLPKRVDWREKKVVTPVNNQENCGACWAFSSVETIEAMYALKTGVLEQWSVQQVVDCAAAPNRGCGGGDTCLTVEWLYESQAKIVLAEDYPFTGETGECKQDVKSAKTVSIAKNFTCDSFVGEEYLMLLHLAHHGPLIAAVDATGWQDYLGGIIQYNCDSERNHAVQIVGYDLTGEIPYYIVRNSWGTEFGNDGYLNIIIGKNMCRIAEEVSAVDAI</sequence>
<protein>
    <submittedName>
        <fullName evidence="10">Cathepsin O</fullName>
    </submittedName>
</protein>
<evidence type="ECO:0000256" key="2">
    <source>
        <dbReference type="ARBA" id="ARBA00022670"/>
    </source>
</evidence>